<dbReference type="GO" id="GO:0006897">
    <property type="term" value="P:endocytosis"/>
    <property type="evidence" value="ECO:0007669"/>
    <property type="project" value="InterPro"/>
</dbReference>
<dbReference type="CDD" id="cd13228">
    <property type="entry name" value="PHear_NECAP"/>
    <property type="match status" value="1"/>
</dbReference>
<feature type="region of interest" description="Disordered" evidence="1">
    <location>
        <begin position="142"/>
        <end position="165"/>
    </location>
</feature>
<feature type="compositionally biased region" description="Polar residues" evidence="1">
    <location>
        <begin position="179"/>
        <end position="195"/>
    </location>
</feature>
<evidence type="ECO:0000256" key="1">
    <source>
        <dbReference type="SAM" id="MobiDB-lite"/>
    </source>
</evidence>
<feature type="compositionally biased region" description="Polar residues" evidence="1">
    <location>
        <begin position="236"/>
        <end position="247"/>
    </location>
</feature>
<feature type="compositionally biased region" description="Basic and acidic residues" evidence="1">
    <location>
        <begin position="142"/>
        <end position="151"/>
    </location>
</feature>
<name>A0A7S2UCH3_9STRA</name>
<evidence type="ECO:0000259" key="2">
    <source>
        <dbReference type="Pfam" id="PF07933"/>
    </source>
</evidence>
<evidence type="ECO:0000313" key="3">
    <source>
        <dbReference type="EMBL" id="CAD9813557.1"/>
    </source>
</evidence>
<feature type="compositionally biased region" description="Basic residues" evidence="1">
    <location>
        <begin position="209"/>
        <end position="219"/>
    </location>
</feature>
<dbReference type="PANTHER" id="PTHR12847:SF9">
    <property type="entry name" value="NECAP-LIKE PROTEIN CG9132"/>
    <property type="match status" value="1"/>
</dbReference>
<dbReference type="GO" id="GO:0030125">
    <property type="term" value="C:clathrin vesicle coat"/>
    <property type="evidence" value="ECO:0007669"/>
    <property type="project" value="TreeGrafter"/>
</dbReference>
<gene>
    <name evidence="3" type="ORF">ASEP1449_LOCUS5382</name>
</gene>
<proteinExistence type="predicted"/>
<dbReference type="InterPro" id="IPR012466">
    <property type="entry name" value="NECAP_PHear"/>
</dbReference>
<organism evidence="3">
    <name type="scientific">Attheya septentrionalis</name>
    <dbReference type="NCBI Taxonomy" id="420275"/>
    <lineage>
        <taxon>Eukaryota</taxon>
        <taxon>Sar</taxon>
        <taxon>Stramenopiles</taxon>
        <taxon>Ochrophyta</taxon>
        <taxon>Bacillariophyta</taxon>
        <taxon>Coscinodiscophyceae</taxon>
        <taxon>Chaetocerotophycidae</taxon>
        <taxon>Chaetocerotales</taxon>
        <taxon>Attheyaceae</taxon>
        <taxon>Attheya</taxon>
    </lineage>
</organism>
<feature type="domain" description="NECAP PHear" evidence="2">
    <location>
        <begin position="29"/>
        <end position="177"/>
    </location>
</feature>
<feature type="compositionally biased region" description="Low complexity" evidence="1">
    <location>
        <begin position="254"/>
        <end position="269"/>
    </location>
</feature>
<dbReference type="SUPFAM" id="SSF50729">
    <property type="entry name" value="PH domain-like"/>
    <property type="match status" value="1"/>
</dbReference>
<dbReference type="Gene3D" id="2.30.29.30">
    <property type="entry name" value="Pleckstrin-homology domain (PH domain)/Phosphotyrosine-binding domain (PTB)"/>
    <property type="match status" value="1"/>
</dbReference>
<feature type="region of interest" description="Disordered" evidence="1">
    <location>
        <begin position="178"/>
        <end position="280"/>
    </location>
</feature>
<dbReference type="Pfam" id="PF07933">
    <property type="entry name" value="DUF1681"/>
    <property type="match status" value="1"/>
</dbReference>
<dbReference type="PANTHER" id="PTHR12847">
    <property type="entry name" value="ATP-BINDING CASSETTE ABC TRANSPORTER-RELATED"/>
    <property type="match status" value="1"/>
</dbReference>
<dbReference type="AlphaFoldDB" id="A0A7S2UCH3"/>
<dbReference type="InterPro" id="IPR011993">
    <property type="entry name" value="PH-like_dom_sf"/>
</dbReference>
<reference evidence="3" key="1">
    <citation type="submission" date="2021-01" db="EMBL/GenBank/DDBJ databases">
        <authorList>
            <person name="Corre E."/>
            <person name="Pelletier E."/>
            <person name="Niang G."/>
            <person name="Scheremetjew M."/>
            <person name="Finn R."/>
            <person name="Kale V."/>
            <person name="Holt S."/>
            <person name="Cochrane G."/>
            <person name="Meng A."/>
            <person name="Brown T."/>
            <person name="Cohen L."/>
        </authorList>
    </citation>
    <scope>NUCLEOTIDE SEQUENCE</scope>
    <source>
        <strain evidence="3">CCMP2084</strain>
    </source>
</reference>
<dbReference type="EMBL" id="HBHQ01008063">
    <property type="protein sequence ID" value="CAD9813557.1"/>
    <property type="molecule type" value="Transcribed_RNA"/>
</dbReference>
<accession>A0A7S2UCH3</accession>
<protein>
    <recommendedName>
        <fullName evidence="2">NECAP PHear domain-containing protein</fullName>
    </recommendedName>
</protein>
<sequence length="280" mass="30483">MRSSKPYKPAQDGSDAAQFLKAMQDPDIIERVRVSLQNAHVFKLPPRQTVSVGWRGGDWKEKVWQGTVKVVERADMTAVILVDRTSGAIFAVCPVKEGAVDRCIDSSRYFVLRIENANGRHGFIGIAFNERNDAFDFNTALEDSRREREAESNPLPAYTGPSKDYSLKAGEKIHVSIPKASQSDDFDSPTTNENAENADVWGKVDASTKKKGVKGKRPAKAAGGFLKPSSKDTPSRGPNPSDTNPSDNKGFLDGFPTSPFTSGSSTFFGNSGDAKSPHKK</sequence>